<gene>
    <name evidence="2" type="ORF">SAMN02745110_01505</name>
</gene>
<feature type="transmembrane region" description="Helical" evidence="1">
    <location>
        <begin position="147"/>
        <end position="168"/>
    </location>
</feature>
<name>A0A1T4N758_9FIRM</name>
<keyword evidence="1" id="KW-0472">Membrane</keyword>
<feature type="transmembrane region" description="Helical" evidence="1">
    <location>
        <begin position="37"/>
        <end position="57"/>
    </location>
</feature>
<feature type="transmembrane region" description="Helical" evidence="1">
    <location>
        <begin position="5"/>
        <end position="25"/>
    </location>
</feature>
<feature type="transmembrane region" description="Helical" evidence="1">
    <location>
        <begin position="78"/>
        <end position="103"/>
    </location>
</feature>
<protein>
    <submittedName>
        <fullName evidence="2">ABC-2 type transport system permease protein</fullName>
    </submittedName>
</protein>
<evidence type="ECO:0000313" key="2">
    <source>
        <dbReference type="EMBL" id="SJZ74975.1"/>
    </source>
</evidence>
<accession>A0A1T4N758</accession>
<reference evidence="2 3" key="1">
    <citation type="submission" date="2017-02" db="EMBL/GenBank/DDBJ databases">
        <authorList>
            <person name="Peterson S.W."/>
        </authorList>
    </citation>
    <scope>NUCLEOTIDE SEQUENCE [LARGE SCALE GENOMIC DNA]</scope>
    <source>
        <strain evidence="2 3">ATCC 17233</strain>
    </source>
</reference>
<evidence type="ECO:0000256" key="1">
    <source>
        <dbReference type="SAM" id="Phobius"/>
    </source>
</evidence>
<organism evidence="2 3">
    <name type="scientific">Eubacterium ruminantium</name>
    <dbReference type="NCBI Taxonomy" id="42322"/>
    <lineage>
        <taxon>Bacteria</taxon>
        <taxon>Bacillati</taxon>
        <taxon>Bacillota</taxon>
        <taxon>Clostridia</taxon>
        <taxon>Eubacteriales</taxon>
        <taxon>Eubacteriaceae</taxon>
        <taxon>Eubacterium</taxon>
    </lineage>
</organism>
<proteinExistence type="predicted"/>
<keyword evidence="1" id="KW-0812">Transmembrane</keyword>
<dbReference type="AlphaFoldDB" id="A0A1T4N758"/>
<feature type="transmembrane region" description="Helical" evidence="1">
    <location>
        <begin position="199"/>
        <end position="217"/>
    </location>
</feature>
<sequence length="224" mass="24658">MTGRLLLGLVIGIVPAVMVAGFIISHPDTEFYIKHVTNFYCMLGMLMAVLTSIYLISRDFSTGAITLISNSRYNRRSYVFANMIVAVLVAFIYAVIGVAVAVICSGMGVPGRLGFGFLSGFFLNVILVIPTYFMLCYIIFLKGAGNGTVYTLLTVALLFLPNLISNILPSIHSKLVRSLIENTPLYYYPIYVGSRALSLLQYAIGAAVLIIGFMYILNKSKRYK</sequence>
<evidence type="ECO:0000313" key="3">
    <source>
        <dbReference type="Proteomes" id="UP000189857"/>
    </source>
</evidence>
<feature type="transmembrane region" description="Helical" evidence="1">
    <location>
        <begin position="115"/>
        <end position="140"/>
    </location>
</feature>
<dbReference type="Proteomes" id="UP000189857">
    <property type="component" value="Unassembled WGS sequence"/>
</dbReference>
<keyword evidence="1" id="KW-1133">Transmembrane helix</keyword>
<keyword evidence="3" id="KW-1185">Reference proteome</keyword>
<dbReference type="EMBL" id="FUXA01000008">
    <property type="protein sequence ID" value="SJZ74975.1"/>
    <property type="molecule type" value="Genomic_DNA"/>
</dbReference>